<dbReference type="GO" id="GO:0006388">
    <property type="term" value="P:tRNA splicing, via endonucleolytic cleavage and ligation"/>
    <property type="evidence" value="ECO:0007669"/>
    <property type="project" value="TreeGrafter"/>
</dbReference>
<dbReference type="GO" id="GO:0000215">
    <property type="term" value="F:tRNA 2'-phosphotransferase activity"/>
    <property type="evidence" value="ECO:0007669"/>
    <property type="project" value="UniProtKB-EC"/>
</dbReference>
<dbReference type="EC" id="2.7.1.160" evidence="3"/>
<evidence type="ECO:0000256" key="2">
    <source>
        <dbReference type="ARBA" id="ARBA00009836"/>
    </source>
</evidence>
<dbReference type="STRING" id="282301.A0A267FVI7"/>
<sequence>MAERRGDSRLSKRLAWLLRHGATEQGFKFIDGCYLNVADVLAHQQFRGYTLDDIQRVVSTNSKKRFELRSADDGALQIRAVQGHSIKEVDGLDLQPITADNCHQFPVAVHGTYMRHWRSISAQGLSRMNRTHIHFAVSSEAGGSDGGAISGLRQSADVLIFVDLPKALADGFKFCVSRNSVILCEGDDTGHLPPAYFKEVWKLKPYRLLIFADGRPQE</sequence>
<comment type="catalytic activity">
    <reaction evidence="6">
        <text>2'-phospho-[ligated tRNA] + NAD(+) = mature tRNA + ADP-alpha-D-ribose 1'',2''-cyclic phosphate + nicotinamide</text>
        <dbReference type="Rhea" id="RHEA:23324"/>
        <dbReference type="Rhea" id="RHEA-COMP:11106"/>
        <dbReference type="Rhea" id="RHEA-COMP:11107"/>
        <dbReference type="ChEBI" id="CHEBI:17154"/>
        <dbReference type="ChEBI" id="CHEBI:57540"/>
        <dbReference type="ChEBI" id="CHEBI:76596"/>
        <dbReference type="ChEBI" id="CHEBI:82883"/>
        <dbReference type="ChEBI" id="CHEBI:85027"/>
        <dbReference type="EC" id="2.7.1.160"/>
    </reaction>
</comment>
<comment type="similarity">
    <text evidence="2">Belongs to the KptA/TPT1 family.</text>
</comment>
<gene>
    <name evidence="7" type="ORF">BOX15_Mlig019540g3</name>
</gene>
<dbReference type="EMBL" id="NIVC01000764">
    <property type="protein sequence ID" value="PAA77097.1"/>
    <property type="molecule type" value="Genomic_DNA"/>
</dbReference>
<dbReference type="InterPro" id="IPR042081">
    <property type="entry name" value="RNA_2'-PTrans_C"/>
</dbReference>
<dbReference type="Gene3D" id="3.20.170.30">
    <property type="match status" value="1"/>
</dbReference>
<evidence type="ECO:0000313" key="8">
    <source>
        <dbReference type="Proteomes" id="UP000215902"/>
    </source>
</evidence>
<comment type="function">
    <text evidence="1">Catalyzes the last step of tRNA splicing, the transfer of the splice junction 2'-phosphate from ligated tRNA to NAD to produce ADP-ribose 1''-2'' cyclic phosphate.</text>
</comment>
<dbReference type="Proteomes" id="UP000215902">
    <property type="component" value="Unassembled WGS sequence"/>
</dbReference>
<comment type="caution">
    <text evidence="7">The sequence shown here is derived from an EMBL/GenBank/DDBJ whole genome shotgun (WGS) entry which is preliminary data.</text>
</comment>
<keyword evidence="4" id="KW-0808">Transferase</keyword>
<dbReference type="PANTHER" id="PTHR12684:SF2">
    <property type="entry name" value="TRNA 2'-PHOSPHOTRANSFERASE 1"/>
    <property type="match status" value="1"/>
</dbReference>
<keyword evidence="5" id="KW-0520">NAD</keyword>
<reference evidence="7 8" key="1">
    <citation type="submission" date="2017-06" db="EMBL/GenBank/DDBJ databases">
        <title>A platform for efficient transgenesis in Macrostomum lignano, a flatworm model organism for stem cell research.</title>
        <authorList>
            <person name="Berezikov E."/>
        </authorList>
    </citation>
    <scope>NUCLEOTIDE SEQUENCE [LARGE SCALE GENOMIC DNA]</scope>
    <source>
        <strain evidence="7">DV1</strain>
        <tissue evidence="7">Whole organism</tissue>
    </source>
</reference>
<dbReference type="Pfam" id="PF01885">
    <property type="entry name" value="PTS_2-RNA"/>
    <property type="match status" value="1"/>
</dbReference>
<evidence type="ECO:0000256" key="1">
    <source>
        <dbReference type="ARBA" id="ARBA00003343"/>
    </source>
</evidence>
<protein>
    <recommendedName>
        <fullName evidence="3">2'-phosphotransferase</fullName>
        <ecNumber evidence="3">2.7.1.160</ecNumber>
    </recommendedName>
</protein>
<dbReference type="InterPro" id="IPR042080">
    <property type="entry name" value="RNA_2'-PTrans_N"/>
</dbReference>
<dbReference type="SUPFAM" id="SSF56399">
    <property type="entry name" value="ADP-ribosylation"/>
    <property type="match status" value="1"/>
</dbReference>
<dbReference type="Gene3D" id="1.10.10.970">
    <property type="entry name" value="RNA 2'-phosphotransferase, Tpt1/KptA family, N-terminal domain"/>
    <property type="match status" value="1"/>
</dbReference>
<accession>A0A267FVI7</accession>
<evidence type="ECO:0000256" key="4">
    <source>
        <dbReference type="ARBA" id="ARBA00022679"/>
    </source>
</evidence>
<dbReference type="PANTHER" id="PTHR12684">
    <property type="entry name" value="PUTATIVE PHOSPHOTRANSFERASE"/>
    <property type="match status" value="1"/>
</dbReference>
<organism evidence="7 8">
    <name type="scientific">Macrostomum lignano</name>
    <dbReference type="NCBI Taxonomy" id="282301"/>
    <lineage>
        <taxon>Eukaryota</taxon>
        <taxon>Metazoa</taxon>
        <taxon>Spiralia</taxon>
        <taxon>Lophotrochozoa</taxon>
        <taxon>Platyhelminthes</taxon>
        <taxon>Rhabditophora</taxon>
        <taxon>Macrostomorpha</taxon>
        <taxon>Macrostomida</taxon>
        <taxon>Macrostomidae</taxon>
        <taxon>Macrostomum</taxon>
    </lineage>
</organism>
<proteinExistence type="inferred from homology"/>
<name>A0A267FVI7_9PLAT</name>
<evidence type="ECO:0000256" key="6">
    <source>
        <dbReference type="ARBA" id="ARBA00047949"/>
    </source>
</evidence>
<evidence type="ECO:0000313" key="7">
    <source>
        <dbReference type="EMBL" id="PAA77097.1"/>
    </source>
</evidence>
<dbReference type="AlphaFoldDB" id="A0A267FVI7"/>
<evidence type="ECO:0000256" key="5">
    <source>
        <dbReference type="ARBA" id="ARBA00023027"/>
    </source>
</evidence>
<evidence type="ECO:0000256" key="3">
    <source>
        <dbReference type="ARBA" id="ARBA00012007"/>
    </source>
</evidence>
<dbReference type="InterPro" id="IPR002745">
    <property type="entry name" value="Ptrans_KptA/Tpt1"/>
</dbReference>
<keyword evidence="8" id="KW-1185">Reference proteome</keyword>
<dbReference type="OrthoDB" id="419694at2759"/>